<dbReference type="Pfam" id="PF00990">
    <property type="entry name" value="GGDEF"/>
    <property type="match status" value="1"/>
</dbReference>
<dbReference type="PANTHER" id="PTHR45138:SF9">
    <property type="entry name" value="DIGUANYLATE CYCLASE DGCM-RELATED"/>
    <property type="match status" value="1"/>
</dbReference>
<dbReference type="InterPro" id="IPR050469">
    <property type="entry name" value="Diguanylate_Cyclase"/>
</dbReference>
<sequence>MLKDLFINSTILISFIFIISQVFKNEILNLSISYKYKFLFGLTQGILGIILMLFTIHINPKVIMDLRHIPILLAAIYGGGFASIIAGITIALFRINYFGVSTPAIIASVNMFNIAIACAIISRMNLKGFRKWMYMNIMSSLFITSTFLLIIKNSIILCNTLIYFWIASIIIGTLAYYISNYMNISIKLLDRLEHESTIDFLTGLNNVRQYDNALNESFLNVRNKDEHLSILIIDIDFFKKVNDTYGHLAGDAVLKQLGIVLSTSSRSFDVVSRIGGEEFSVILPDCPTNQSMEVAERLRSAVELNEFILPDETKINIHVSIGSATYPDNVNNLENLVHEADTALYAAKHSGRNKVCHPE</sequence>
<dbReference type="FunFam" id="3.30.70.270:FF:000001">
    <property type="entry name" value="Diguanylate cyclase domain protein"/>
    <property type="match status" value="1"/>
</dbReference>
<feature type="transmembrane region" description="Helical" evidence="6">
    <location>
        <begin position="5"/>
        <end position="23"/>
    </location>
</feature>
<feature type="domain" description="GGDEF" evidence="7">
    <location>
        <begin position="226"/>
        <end position="359"/>
    </location>
</feature>
<dbReference type="GO" id="GO:0005886">
    <property type="term" value="C:plasma membrane"/>
    <property type="evidence" value="ECO:0007669"/>
    <property type="project" value="UniProtKB-SubCell"/>
</dbReference>
<dbReference type="InterPro" id="IPR000160">
    <property type="entry name" value="GGDEF_dom"/>
</dbReference>
<accession>A0A7Y3SUD3</accession>
<evidence type="ECO:0000256" key="5">
    <source>
        <dbReference type="ARBA" id="ARBA00023136"/>
    </source>
</evidence>
<evidence type="ECO:0000256" key="4">
    <source>
        <dbReference type="ARBA" id="ARBA00022989"/>
    </source>
</evidence>
<dbReference type="Pfam" id="PF07694">
    <property type="entry name" value="5TM-5TMR_LYT"/>
    <property type="match status" value="1"/>
</dbReference>
<dbReference type="SMART" id="SM00267">
    <property type="entry name" value="GGDEF"/>
    <property type="match status" value="1"/>
</dbReference>
<dbReference type="GO" id="GO:0043709">
    <property type="term" value="P:cell adhesion involved in single-species biofilm formation"/>
    <property type="evidence" value="ECO:0007669"/>
    <property type="project" value="TreeGrafter"/>
</dbReference>
<gene>
    <name evidence="8" type="ORF">HLQ16_06340</name>
</gene>
<dbReference type="AlphaFoldDB" id="A0A7Y3SUD3"/>
<evidence type="ECO:0000313" key="9">
    <source>
        <dbReference type="Proteomes" id="UP000531659"/>
    </source>
</evidence>
<dbReference type="GO" id="GO:0052621">
    <property type="term" value="F:diguanylate cyclase activity"/>
    <property type="evidence" value="ECO:0007669"/>
    <property type="project" value="TreeGrafter"/>
</dbReference>
<feature type="transmembrane region" description="Helical" evidence="6">
    <location>
        <begin position="162"/>
        <end position="179"/>
    </location>
</feature>
<dbReference type="GO" id="GO:1902201">
    <property type="term" value="P:negative regulation of bacterial-type flagellum-dependent cell motility"/>
    <property type="evidence" value="ECO:0007669"/>
    <property type="project" value="TreeGrafter"/>
</dbReference>
<dbReference type="GO" id="GO:0000155">
    <property type="term" value="F:phosphorelay sensor kinase activity"/>
    <property type="evidence" value="ECO:0007669"/>
    <property type="project" value="InterPro"/>
</dbReference>
<keyword evidence="4 6" id="KW-1133">Transmembrane helix</keyword>
<feature type="transmembrane region" description="Helical" evidence="6">
    <location>
        <begin position="133"/>
        <end position="156"/>
    </location>
</feature>
<dbReference type="CDD" id="cd01949">
    <property type="entry name" value="GGDEF"/>
    <property type="match status" value="1"/>
</dbReference>
<reference evidence="8 9" key="1">
    <citation type="submission" date="2020-05" db="EMBL/GenBank/DDBJ databases">
        <title>Complete genome of Clostridium estertheticum subspecies estertheticum, isolated from Vacuum packed lamb meat from New Zealand imported to Switzerland.</title>
        <authorList>
            <person name="Wambui J."/>
            <person name="Stevens M.J.A."/>
            <person name="Stephan R."/>
        </authorList>
    </citation>
    <scope>NUCLEOTIDE SEQUENCE [LARGE SCALE GENOMIC DNA]</scope>
    <source>
        <strain evidence="8 9">CEST001</strain>
    </source>
</reference>
<protein>
    <submittedName>
        <fullName evidence="8">Diguanylate cyclase</fullName>
    </submittedName>
</protein>
<keyword evidence="5 6" id="KW-0472">Membrane</keyword>
<organism evidence="8 9">
    <name type="scientific">Clostridium estertheticum</name>
    <dbReference type="NCBI Taxonomy" id="238834"/>
    <lineage>
        <taxon>Bacteria</taxon>
        <taxon>Bacillati</taxon>
        <taxon>Bacillota</taxon>
        <taxon>Clostridia</taxon>
        <taxon>Eubacteriales</taxon>
        <taxon>Clostridiaceae</taxon>
        <taxon>Clostridium</taxon>
    </lineage>
</organism>
<name>A0A7Y3SUD3_9CLOT</name>
<feature type="transmembrane region" description="Helical" evidence="6">
    <location>
        <begin position="71"/>
        <end position="95"/>
    </location>
</feature>
<dbReference type="GO" id="GO:0071555">
    <property type="term" value="P:cell wall organization"/>
    <property type="evidence" value="ECO:0007669"/>
    <property type="project" value="InterPro"/>
</dbReference>
<dbReference type="PROSITE" id="PS50887">
    <property type="entry name" value="GGDEF"/>
    <property type="match status" value="1"/>
</dbReference>
<dbReference type="NCBIfam" id="TIGR00254">
    <property type="entry name" value="GGDEF"/>
    <property type="match status" value="1"/>
</dbReference>
<comment type="subcellular location">
    <subcellularLocation>
        <location evidence="1">Cell membrane</location>
        <topology evidence="1">Multi-pass membrane protein</topology>
    </subcellularLocation>
</comment>
<feature type="transmembrane region" description="Helical" evidence="6">
    <location>
        <begin position="101"/>
        <end position="121"/>
    </location>
</feature>
<dbReference type="InterPro" id="IPR029787">
    <property type="entry name" value="Nucleotide_cyclase"/>
</dbReference>
<dbReference type="SUPFAM" id="SSF55073">
    <property type="entry name" value="Nucleotide cyclase"/>
    <property type="match status" value="1"/>
</dbReference>
<evidence type="ECO:0000256" key="6">
    <source>
        <dbReference type="SAM" id="Phobius"/>
    </source>
</evidence>
<dbReference type="Gene3D" id="3.30.70.270">
    <property type="match status" value="1"/>
</dbReference>
<dbReference type="PANTHER" id="PTHR45138">
    <property type="entry name" value="REGULATORY COMPONENTS OF SENSORY TRANSDUCTION SYSTEM"/>
    <property type="match status" value="1"/>
</dbReference>
<evidence type="ECO:0000259" key="7">
    <source>
        <dbReference type="PROSITE" id="PS50887"/>
    </source>
</evidence>
<evidence type="ECO:0000313" key="8">
    <source>
        <dbReference type="EMBL" id="NNU75548.1"/>
    </source>
</evidence>
<evidence type="ECO:0000256" key="3">
    <source>
        <dbReference type="ARBA" id="ARBA00022692"/>
    </source>
</evidence>
<comment type="caution">
    <text evidence="8">The sequence shown here is derived from an EMBL/GenBank/DDBJ whole genome shotgun (WGS) entry which is preliminary data.</text>
</comment>
<dbReference type="EMBL" id="JABEYB010000004">
    <property type="protein sequence ID" value="NNU75548.1"/>
    <property type="molecule type" value="Genomic_DNA"/>
</dbReference>
<keyword evidence="2" id="KW-1003">Cell membrane</keyword>
<dbReference type="InterPro" id="IPR043128">
    <property type="entry name" value="Rev_trsase/Diguanyl_cyclase"/>
</dbReference>
<keyword evidence="3 6" id="KW-0812">Transmembrane</keyword>
<proteinExistence type="predicted"/>
<dbReference type="Proteomes" id="UP000531659">
    <property type="component" value="Unassembled WGS sequence"/>
</dbReference>
<dbReference type="InterPro" id="IPR011620">
    <property type="entry name" value="Sig_transdc_His_kinase_LytS_TM"/>
</dbReference>
<dbReference type="RefSeq" id="WP_171296300.1">
    <property type="nucleotide sequence ID" value="NZ_CP087098.1"/>
</dbReference>
<evidence type="ECO:0000256" key="1">
    <source>
        <dbReference type="ARBA" id="ARBA00004651"/>
    </source>
</evidence>
<feature type="transmembrane region" description="Helical" evidence="6">
    <location>
        <begin position="38"/>
        <end position="59"/>
    </location>
</feature>
<evidence type="ECO:0000256" key="2">
    <source>
        <dbReference type="ARBA" id="ARBA00022475"/>
    </source>
</evidence>